<keyword evidence="2 7" id="KW-0812">Transmembrane</keyword>
<evidence type="ECO:0000256" key="2">
    <source>
        <dbReference type="ARBA" id="ARBA00022692"/>
    </source>
</evidence>
<dbReference type="InterPro" id="IPR051085">
    <property type="entry name" value="MB_O-acyltransferase"/>
</dbReference>
<gene>
    <name evidence="10" type="ORF">WR25_10111</name>
</gene>
<proteinExistence type="inferred from homology"/>
<dbReference type="STRING" id="2018661.A0A2A2LE73"/>
<keyword evidence="8" id="KW-0732">Signal</keyword>
<dbReference type="Pfam" id="PF24888">
    <property type="entry name" value="DUF7741"/>
    <property type="match status" value="1"/>
</dbReference>
<sequence length="643" mass="70997">MLWPFLLILLPNLALSQVLCYSCYANSTTQGQYCTIDDLCYGPACYFRHISTGQWEAGCTSSAPSGTGSDIQCSLDGTDSNCYCASNVCNSITNAQTALKTMWGSDPPFNTYSLDLPESNTRKCQECGNVTINETTFNIPCGMSNICRGNYCIMVRGTSPHSYCGTTWDPLTNVEVQCTQSAANEAQKCFCSEHMCNVIMSPQNWTSTEETTTTASLTTLPTTVAQTVPPAQTTQASQTPATQAPPPTNNNSTGNGTVCKDGQPFTPNEQAVYMGEKMKDIIVNGFGDNAAVDEFVVDANNHICNYSPKDDDSTAFVISYQVSNGYVKDWIQHHLENSSYFDGYQMDLGDLEWKIYRQALPRMLLDYVSALAYVMGQFFHVKYVIIFGVPAVFSRIDGMSPPSPPICISRVSKYSRMWRHFDVGLHQFLKHQVYIPMLRPQLSPLLSTIRNVSALIAVFSIVLAWHGSRLHYICWVSLSALELTIEWLGNYISKTAIFETTQKSIGDINTRRLIAFSMLTTVIPGIFGVFFFLGQENIGMTIFKKILLTGLRQIFTLQIEFDSYNAGFVFLHLIILGYFYNQWSGGVVSPKLFGDRSIVPPDLWRLTALLLGDTDSASLAAGGLGVLTAHAQAPVVAQTSETN</sequence>
<dbReference type="OrthoDB" id="420606at2759"/>
<protein>
    <recommendedName>
        <fullName evidence="9">DUF7741 domain-containing protein</fullName>
    </recommendedName>
</protein>
<dbReference type="Pfam" id="PF03062">
    <property type="entry name" value="MBOAT"/>
    <property type="match status" value="1"/>
</dbReference>
<evidence type="ECO:0000256" key="4">
    <source>
        <dbReference type="ARBA" id="ARBA00023136"/>
    </source>
</evidence>
<keyword evidence="3 7" id="KW-1133">Transmembrane helix</keyword>
<feature type="transmembrane region" description="Helical" evidence="7">
    <location>
        <begin position="370"/>
        <end position="393"/>
    </location>
</feature>
<feature type="chain" id="PRO_5012584470" description="DUF7741 domain-containing protein" evidence="8">
    <location>
        <begin position="17"/>
        <end position="643"/>
    </location>
</feature>
<evidence type="ECO:0000256" key="6">
    <source>
        <dbReference type="SAM" id="MobiDB-lite"/>
    </source>
</evidence>
<comment type="subcellular location">
    <subcellularLocation>
        <location evidence="1">Membrane</location>
        <topology evidence="1">Multi-pass membrane protein</topology>
    </subcellularLocation>
</comment>
<feature type="transmembrane region" description="Helical" evidence="7">
    <location>
        <begin position="564"/>
        <end position="581"/>
    </location>
</feature>
<feature type="signal peptide" evidence="8">
    <location>
        <begin position="1"/>
        <end position="16"/>
    </location>
</feature>
<accession>A0A2A2LE73</accession>
<dbReference type="AlphaFoldDB" id="A0A2A2LE73"/>
<feature type="transmembrane region" description="Helical" evidence="7">
    <location>
        <begin position="513"/>
        <end position="533"/>
    </location>
</feature>
<dbReference type="InterPro" id="IPR056643">
    <property type="entry name" value="DUF7741"/>
</dbReference>
<keyword evidence="11" id="KW-1185">Reference proteome</keyword>
<reference evidence="10 11" key="1">
    <citation type="journal article" date="2017" name="Curr. Biol.">
        <title>Genome architecture and evolution of a unichromosomal asexual nematode.</title>
        <authorList>
            <person name="Fradin H."/>
            <person name="Zegar C."/>
            <person name="Gutwein M."/>
            <person name="Lucas J."/>
            <person name="Kovtun M."/>
            <person name="Corcoran D."/>
            <person name="Baugh L.R."/>
            <person name="Kiontke K."/>
            <person name="Gunsalus K."/>
            <person name="Fitch D.H."/>
            <person name="Piano F."/>
        </authorList>
    </citation>
    <scope>NUCLEOTIDE SEQUENCE [LARGE SCALE GENOMIC DNA]</scope>
    <source>
        <strain evidence="10">PF1309</strain>
    </source>
</reference>
<comment type="caution">
    <text evidence="10">The sequence shown here is derived from an EMBL/GenBank/DDBJ whole genome shotgun (WGS) entry which is preliminary data.</text>
</comment>
<evidence type="ECO:0000256" key="8">
    <source>
        <dbReference type="SAM" id="SignalP"/>
    </source>
</evidence>
<feature type="domain" description="DUF7741" evidence="9">
    <location>
        <begin position="121"/>
        <end position="199"/>
    </location>
</feature>
<dbReference type="GO" id="GO:0016020">
    <property type="term" value="C:membrane"/>
    <property type="evidence" value="ECO:0007669"/>
    <property type="project" value="UniProtKB-SubCell"/>
</dbReference>
<evidence type="ECO:0000256" key="7">
    <source>
        <dbReference type="SAM" id="Phobius"/>
    </source>
</evidence>
<dbReference type="GO" id="GO:0016409">
    <property type="term" value="F:palmitoyltransferase activity"/>
    <property type="evidence" value="ECO:0007669"/>
    <property type="project" value="TreeGrafter"/>
</dbReference>
<dbReference type="GO" id="GO:0005783">
    <property type="term" value="C:endoplasmic reticulum"/>
    <property type="evidence" value="ECO:0007669"/>
    <property type="project" value="TreeGrafter"/>
</dbReference>
<feature type="region of interest" description="Disordered" evidence="6">
    <location>
        <begin position="230"/>
        <end position="262"/>
    </location>
</feature>
<comment type="similarity">
    <text evidence="5">Belongs to the membrane-bound acyltransferase family. HHAT subfamily.</text>
</comment>
<evidence type="ECO:0000256" key="3">
    <source>
        <dbReference type="ARBA" id="ARBA00022989"/>
    </source>
</evidence>
<dbReference type="EMBL" id="LIAE01006837">
    <property type="protein sequence ID" value="PAV84571.1"/>
    <property type="molecule type" value="Genomic_DNA"/>
</dbReference>
<evidence type="ECO:0000313" key="10">
    <source>
        <dbReference type="EMBL" id="PAV84571.1"/>
    </source>
</evidence>
<feature type="compositionally biased region" description="Low complexity" evidence="6">
    <location>
        <begin position="230"/>
        <end position="242"/>
    </location>
</feature>
<dbReference type="InterPro" id="IPR004299">
    <property type="entry name" value="MBOAT_fam"/>
</dbReference>
<evidence type="ECO:0000256" key="1">
    <source>
        <dbReference type="ARBA" id="ARBA00004141"/>
    </source>
</evidence>
<evidence type="ECO:0000259" key="9">
    <source>
        <dbReference type="Pfam" id="PF24888"/>
    </source>
</evidence>
<evidence type="ECO:0000313" key="11">
    <source>
        <dbReference type="Proteomes" id="UP000218231"/>
    </source>
</evidence>
<name>A0A2A2LE73_9BILA</name>
<keyword evidence="4 7" id="KW-0472">Membrane</keyword>
<dbReference type="PANTHER" id="PTHR13285">
    <property type="entry name" value="ACYLTRANSFERASE"/>
    <property type="match status" value="1"/>
</dbReference>
<evidence type="ECO:0000256" key="5">
    <source>
        <dbReference type="ARBA" id="ARBA00038268"/>
    </source>
</evidence>
<dbReference type="PANTHER" id="PTHR13285:SF18">
    <property type="entry name" value="PROTEIN-CYSTEINE N-PALMITOYLTRANSFERASE RASP"/>
    <property type="match status" value="1"/>
</dbReference>
<dbReference type="Proteomes" id="UP000218231">
    <property type="component" value="Unassembled WGS sequence"/>
</dbReference>
<organism evidence="10 11">
    <name type="scientific">Diploscapter pachys</name>
    <dbReference type="NCBI Taxonomy" id="2018661"/>
    <lineage>
        <taxon>Eukaryota</taxon>
        <taxon>Metazoa</taxon>
        <taxon>Ecdysozoa</taxon>
        <taxon>Nematoda</taxon>
        <taxon>Chromadorea</taxon>
        <taxon>Rhabditida</taxon>
        <taxon>Rhabditina</taxon>
        <taxon>Rhabditomorpha</taxon>
        <taxon>Rhabditoidea</taxon>
        <taxon>Rhabditidae</taxon>
        <taxon>Diploscapter</taxon>
    </lineage>
</organism>